<dbReference type="SUPFAM" id="SSF56349">
    <property type="entry name" value="DNA breaking-rejoining enzymes"/>
    <property type="match status" value="1"/>
</dbReference>
<proteinExistence type="inferred from homology"/>
<evidence type="ECO:0000259" key="5">
    <source>
        <dbReference type="PROSITE" id="PS51898"/>
    </source>
</evidence>
<dbReference type="AlphaFoldDB" id="A0AAW6TF55"/>
<gene>
    <name evidence="6" type="ORF">E6P75_05955</name>
</gene>
<comment type="caution">
    <text evidence="6">The sequence shown here is derived from an EMBL/GenBank/DDBJ whole genome shotgun (WGS) entry which is preliminary data.</text>
</comment>
<evidence type="ECO:0000256" key="4">
    <source>
        <dbReference type="ARBA" id="ARBA00023172"/>
    </source>
</evidence>
<evidence type="ECO:0000256" key="3">
    <source>
        <dbReference type="ARBA" id="ARBA00023125"/>
    </source>
</evidence>
<feature type="domain" description="Tyr recombinase" evidence="5">
    <location>
        <begin position="94"/>
        <end position="266"/>
    </location>
</feature>
<accession>A0AAW6TF55</accession>
<dbReference type="CDD" id="cd00796">
    <property type="entry name" value="INT_Rci_Hp1_C"/>
    <property type="match status" value="1"/>
</dbReference>
<evidence type="ECO:0000313" key="6">
    <source>
        <dbReference type="EMBL" id="MDI4509755.1"/>
    </source>
</evidence>
<comment type="similarity">
    <text evidence="1">Belongs to the 'phage' integrase family.</text>
</comment>
<dbReference type="InterPro" id="IPR013762">
    <property type="entry name" value="Integrase-like_cat_sf"/>
</dbReference>
<dbReference type="Gene3D" id="1.10.443.10">
    <property type="entry name" value="Intergrase catalytic core"/>
    <property type="match status" value="1"/>
</dbReference>
<keyword evidence="3" id="KW-0238">DNA-binding</keyword>
<protein>
    <submittedName>
        <fullName evidence="6">Site-specific integrase</fullName>
    </submittedName>
</protein>
<dbReference type="GO" id="GO:0003677">
    <property type="term" value="F:DNA binding"/>
    <property type="evidence" value="ECO:0007669"/>
    <property type="project" value="UniProtKB-KW"/>
</dbReference>
<dbReference type="PROSITE" id="PS51898">
    <property type="entry name" value="TYR_RECOMBINASE"/>
    <property type="match status" value="1"/>
</dbReference>
<evidence type="ECO:0000256" key="1">
    <source>
        <dbReference type="ARBA" id="ARBA00008857"/>
    </source>
</evidence>
<dbReference type="PANTHER" id="PTHR30349:SF41">
    <property type="entry name" value="INTEGRASE_RECOMBINASE PROTEIN MJ0367-RELATED"/>
    <property type="match status" value="1"/>
</dbReference>
<dbReference type="GO" id="GO:0006310">
    <property type="term" value="P:DNA recombination"/>
    <property type="evidence" value="ECO:0007669"/>
    <property type="project" value="UniProtKB-KW"/>
</dbReference>
<reference evidence="6" key="1">
    <citation type="submission" date="2019-04" db="EMBL/GenBank/DDBJ databases">
        <title>Moraxella osloensis CCUG 73412, isolated from corneal scrapings as causative agent of keratitis.</title>
        <authorList>
            <person name="Connolly G."/>
            <person name="Jaen-Luchoro D."/>
            <person name="Pinyeiro-Iglesias B."/>
            <person name="Curry A."/>
            <person name="Knowles S."/>
            <person name="Moore E.R.B."/>
        </authorList>
    </citation>
    <scope>NUCLEOTIDE SEQUENCE</scope>
    <source>
        <strain evidence="6">CCUG 73412</strain>
    </source>
</reference>
<keyword evidence="2" id="KW-0229">DNA integration</keyword>
<dbReference type="InterPro" id="IPR011010">
    <property type="entry name" value="DNA_brk_join_enz"/>
</dbReference>
<organism evidence="6">
    <name type="scientific">Faucicola osloensis</name>
    <name type="common">Moraxella osloensis</name>
    <dbReference type="NCBI Taxonomy" id="34062"/>
    <lineage>
        <taxon>Bacteria</taxon>
        <taxon>Pseudomonadati</taxon>
        <taxon>Pseudomonadota</taxon>
        <taxon>Gammaproteobacteria</taxon>
        <taxon>Moraxellales</taxon>
        <taxon>Moraxellaceae</taxon>
        <taxon>Faucicola</taxon>
    </lineage>
</organism>
<dbReference type="Pfam" id="PF00589">
    <property type="entry name" value="Phage_integrase"/>
    <property type="match status" value="1"/>
</dbReference>
<dbReference type="InterPro" id="IPR002104">
    <property type="entry name" value="Integrase_catalytic"/>
</dbReference>
<dbReference type="EMBL" id="SSCJ01000004">
    <property type="protein sequence ID" value="MDI4509755.1"/>
    <property type="molecule type" value="Genomic_DNA"/>
</dbReference>
<name>A0AAW6TF55_FAUOS</name>
<dbReference type="GO" id="GO:0015074">
    <property type="term" value="P:DNA integration"/>
    <property type="evidence" value="ECO:0007669"/>
    <property type="project" value="UniProtKB-KW"/>
</dbReference>
<dbReference type="InterPro" id="IPR050090">
    <property type="entry name" value="Tyrosine_recombinase_XerCD"/>
</dbReference>
<dbReference type="PANTHER" id="PTHR30349">
    <property type="entry name" value="PHAGE INTEGRASE-RELATED"/>
    <property type="match status" value="1"/>
</dbReference>
<evidence type="ECO:0000256" key="2">
    <source>
        <dbReference type="ARBA" id="ARBA00022908"/>
    </source>
</evidence>
<keyword evidence="4" id="KW-0233">DNA recombination</keyword>
<sequence>MLYILDFYQKNGLYQSNHDYADKFNHLMFFVGKDSIKIDDIHDYCSLRTLSGVKNATVNRELNIARSAINYYNKHNDTNIKNPFNGFNLFESDFIPVYLSPGECRSLLAVCKEYSNPAFWVYVSLLINTGCRSGELLSLTWDNVFLKQGYFIVRNSLSKNKKTVYKPLNMQALNAFNSLVDYHCDYVFYNPKTDFHYKSFRKAWLWAIEQLPFTCRIHDLRHTFASLLISQGVPLYHVSQLLGHSDTRITQRYAHLSPDNLSNVVGLIPSF</sequence>